<evidence type="ECO:0000256" key="1">
    <source>
        <dbReference type="SAM" id="MobiDB-lite"/>
    </source>
</evidence>
<accession>A0ABT2NPB3</accession>
<feature type="chain" id="PRO_5045681436" evidence="2">
    <location>
        <begin position="21"/>
        <end position="107"/>
    </location>
</feature>
<name>A0ABT2NPB3_9RHOB</name>
<gene>
    <name evidence="3" type="ORF">N5I32_14685</name>
</gene>
<reference evidence="4" key="1">
    <citation type="submission" date="2023-07" db="EMBL/GenBank/DDBJ databases">
        <title>Defluviimonas sediminis sp. nov., isolated from mangrove sediment.</title>
        <authorList>
            <person name="Liu L."/>
            <person name="Li J."/>
            <person name="Huang Y."/>
            <person name="Pan J."/>
            <person name="Li M."/>
        </authorList>
    </citation>
    <scope>NUCLEOTIDE SEQUENCE [LARGE SCALE GENOMIC DNA]</scope>
    <source>
        <strain evidence="4">FT324</strain>
    </source>
</reference>
<evidence type="ECO:0000313" key="4">
    <source>
        <dbReference type="Proteomes" id="UP001205601"/>
    </source>
</evidence>
<feature type="signal peptide" evidence="2">
    <location>
        <begin position="1"/>
        <end position="20"/>
    </location>
</feature>
<protein>
    <submittedName>
        <fullName evidence="3">Uncharacterized protein</fullName>
    </submittedName>
</protein>
<dbReference type="RefSeq" id="WP_261496619.1">
    <property type="nucleotide sequence ID" value="NZ_JAOCQF010000002.1"/>
</dbReference>
<dbReference type="Proteomes" id="UP001205601">
    <property type="component" value="Unassembled WGS sequence"/>
</dbReference>
<evidence type="ECO:0000313" key="3">
    <source>
        <dbReference type="EMBL" id="MCT8330767.1"/>
    </source>
</evidence>
<dbReference type="EMBL" id="JAOCQF010000002">
    <property type="protein sequence ID" value="MCT8330767.1"/>
    <property type="molecule type" value="Genomic_DNA"/>
</dbReference>
<evidence type="ECO:0000256" key="2">
    <source>
        <dbReference type="SAM" id="SignalP"/>
    </source>
</evidence>
<keyword evidence="4" id="KW-1185">Reference proteome</keyword>
<comment type="caution">
    <text evidence="3">The sequence shown here is derived from an EMBL/GenBank/DDBJ whole genome shotgun (WGS) entry which is preliminary data.</text>
</comment>
<keyword evidence="2" id="KW-0732">Signal</keyword>
<feature type="region of interest" description="Disordered" evidence="1">
    <location>
        <begin position="86"/>
        <end position="107"/>
    </location>
</feature>
<sequence length="107" mass="11087">MIWFNRPILVLLLAVTLFGAATLQHTSGVASEIATSMAHCCDGDCPDEPVCDHPCSLMARCSGALAVPAFSSGPDALVAAEGSAEFSLDQPLPSDHSPAGLKRPPRV</sequence>
<organism evidence="3 4">
    <name type="scientific">Albidovulum sediminis</name>
    <dbReference type="NCBI Taxonomy" id="3066345"/>
    <lineage>
        <taxon>Bacteria</taxon>
        <taxon>Pseudomonadati</taxon>
        <taxon>Pseudomonadota</taxon>
        <taxon>Alphaproteobacteria</taxon>
        <taxon>Rhodobacterales</taxon>
        <taxon>Paracoccaceae</taxon>
        <taxon>Albidovulum</taxon>
    </lineage>
</organism>
<proteinExistence type="predicted"/>